<evidence type="ECO:0000313" key="2">
    <source>
        <dbReference type="Proteomes" id="UP000014018"/>
    </source>
</evidence>
<dbReference type="Proteomes" id="UP000014018">
    <property type="component" value="Unassembled WGS sequence"/>
</dbReference>
<dbReference type="EMBL" id="AHFB01000084">
    <property type="protein sequence ID" value="EOO30752.1"/>
    <property type="molecule type" value="Genomic_DNA"/>
</dbReference>
<organism evidence="1 2">
    <name type="scientific">Bacillus cereus VD133</name>
    <dbReference type="NCBI Taxonomy" id="1053233"/>
    <lineage>
        <taxon>Bacteria</taxon>
        <taxon>Bacillati</taxon>
        <taxon>Bacillota</taxon>
        <taxon>Bacilli</taxon>
        <taxon>Bacillales</taxon>
        <taxon>Bacillaceae</taxon>
        <taxon>Bacillus</taxon>
        <taxon>Bacillus cereus group</taxon>
    </lineage>
</organism>
<gene>
    <name evidence="1" type="ORF">IIU_05069</name>
</gene>
<dbReference type="RefSeq" id="WP_016111465.1">
    <property type="nucleotide sequence ID" value="NZ_KB976191.1"/>
</dbReference>
<sequence length="58" mass="6801">MNKLDVVVSSKKTLTGEEIFGIIFNELTHQILQEDLEPEQYRETVETMIKVYRLLGEM</sequence>
<proteinExistence type="predicted"/>
<dbReference type="AlphaFoldDB" id="A0A9W5PN52"/>
<name>A0A9W5PN52_BACCE</name>
<reference evidence="1 2" key="1">
    <citation type="submission" date="2012-12" db="EMBL/GenBank/DDBJ databases">
        <title>The Genome Sequence of Bacillus cereus VD133.</title>
        <authorList>
            <consortium name="The Broad Institute Genome Sequencing Platform"/>
            <consortium name="The Broad Institute Genome Sequencing Center for Infectious Disease"/>
            <person name="Feldgarden M."/>
            <person name="Van der Auwera G.A."/>
            <person name="Mahillon J."/>
            <person name="Duprez V."/>
            <person name="Timmery S."/>
            <person name="Mattelet C."/>
            <person name="Dierick K."/>
            <person name="Sun M."/>
            <person name="Yu Z."/>
            <person name="Zhu L."/>
            <person name="Hu X."/>
            <person name="Shank E.B."/>
            <person name="Swiecicka I."/>
            <person name="Hansen B.M."/>
            <person name="Andrup L."/>
            <person name="Walker B."/>
            <person name="Young S.K."/>
            <person name="Zeng Q."/>
            <person name="Gargeya S."/>
            <person name="Fitzgerald M."/>
            <person name="Haas B."/>
            <person name="Abouelleil A."/>
            <person name="Alvarado L."/>
            <person name="Arachchi H.M."/>
            <person name="Berlin A.M."/>
            <person name="Chapman S.B."/>
            <person name="Dewar J."/>
            <person name="Goldberg J."/>
            <person name="Griggs A."/>
            <person name="Gujja S."/>
            <person name="Hansen M."/>
            <person name="Howarth C."/>
            <person name="Imamovic A."/>
            <person name="Larimer J."/>
            <person name="McCowan C."/>
            <person name="Murphy C."/>
            <person name="Neiman D."/>
            <person name="Pearson M."/>
            <person name="Priest M."/>
            <person name="Roberts A."/>
            <person name="Saif S."/>
            <person name="Shea T."/>
            <person name="Sisk P."/>
            <person name="Sykes S."/>
            <person name="Wortman J."/>
            <person name="Nusbaum C."/>
            <person name="Birren B."/>
        </authorList>
    </citation>
    <scope>NUCLEOTIDE SEQUENCE [LARGE SCALE GENOMIC DNA]</scope>
    <source>
        <strain evidence="1 2">VD133</strain>
    </source>
</reference>
<evidence type="ECO:0000313" key="1">
    <source>
        <dbReference type="EMBL" id="EOO30752.1"/>
    </source>
</evidence>
<accession>A0A9W5PN52</accession>
<protein>
    <submittedName>
        <fullName evidence="1">Uncharacterized protein</fullName>
    </submittedName>
</protein>
<comment type="caution">
    <text evidence="1">The sequence shown here is derived from an EMBL/GenBank/DDBJ whole genome shotgun (WGS) entry which is preliminary data.</text>
</comment>